<dbReference type="AlphaFoldDB" id="A0A0A0BU15"/>
<protein>
    <submittedName>
        <fullName evidence="2">Uncharacterized protein</fullName>
    </submittedName>
</protein>
<sequence>MGLESRISMERTPEMARADVAPTTLGLGADAFHPGGTSPGASKSPIASHAEIVWSACAGAGREPTTSGAAVTTTESATAAATTRNRGRSM</sequence>
<evidence type="ECO:0000313" key="3">
    <source>
        <dbReference type="Proteomes" id="UP000029839"/>
    </source>
</evidence>
<proteinExistence type="predicted"/>
<reference evidence="2 3" key="2">
    <citation type="journal article" date="2015" name="Stand. Genomic Sci.">
        <title>Draft genome sequence of Cellulomonas carbonis T26(T) and comparative analysis of six Cellulomonas genomes.</title>
        <authorList>
            <person name="Zhuang W."/>
            <person name="Zhang S."/>
            <person name="Xia X."/>
            <person name="Wang G."/>
        </authorList>
    </citation>
    <scope>NUCLEOTIDE SEQUENCE [LARGE SCALE GENOMIC DNA]</scope>
    <source>
        <strain evidence="2 3">T26</strain>
    </source>
</reference>
<organism evidence="2 3">
    <name type="scientific">Cellulomonas carbonis T26</name>
    <dbReference type="NCBI Taxonomy" id="947969"/>
    <lineage>
        <taxon>Bacteria</taxon>
        <taxon>Bacillati</taxon>
        <taxon>Actinomycetota</taxon>
        <taxon>Actinomycetes</taxon>
        <taxon>Micrococcales</taxon>
        <taxon>Cellulomonadaceae</taxon>
        <taxon>Cellulomonas</taxon>
    </lineage>
</organism>
<feature type="region of interest" description="Disordered" evidence="1">
    <location>
        <begin position="60"/>
        <end position="90"/>
    </location>
</feature>
<name>A0A0A0BU15_9CELL</name>
<keyword evidence="3" id="KW-1185">Reference proteome</keyword>
<dbReference type="EMBL" id="AXCY01000021">
    <property type="protein sequence ID" value="KGM11460.1"/>
    <property type="molecule type" value="Genomic_DNA"/>
</dbReference>
<evidence type="ECO:0000256" key="1">
    <source>
        <dbReference type="SAM" id="MobiDB-lite"/>
    </source>
</evidence>
<reference evidence="2 3" key="1">
    <citation type="submission" date="2013-08" db="EMBL/GenBank/DDBJ databases">
        <title>Genome sequencing of Cellulomonas carbonis T26.</title>
        <authorList>
            <person name="Chen F."/>
            <person name="Li Y."/>
            <person name="Wang G."/>
        </authorList>
    </citation>
    <scope>NUCLEOTIDE SEQUENCE [LARGE SCALE GENOMIC DNA]</scope>
    <source>
        <strain evidence="2 3">T26</strain>
    </source>
</reference>
<gene>
    <name evidence="2" type="ORF">N868_08915</name>
</gene>
<dbReference type="Proteomes" id="UP000029839">
    <property type="component" value="Unassembled WGS sequence"/>
</dbReference>
<feature type="compositionally biased region" description="Low complexity" evidence="1">
    <location>
        <begin position="65"/>
        <end position="83"/>
    </location>
</feature>
<evidence type="ECO:0000313" key="2">
    <source>
        <dbReference type="EMBL" id="KGM11460.1"/>
    </source>
</evidence>
<accession>A0A0A0BU15</accession>
<comment type="caution">
    <text evidence="2">The sequence shown here is derived from an EMBL/GenBank/DDBJ whole genome shotgun (WGS) entry which is preliminary data.</text>
</comment>